<evidence type="ECO:0000256" key="8">
    <source>
        <dbReference type="ARBA" id="ARBA00023136"/>
    </source>
</evidence>
<evidence type="ECO:0000256" key="7">
    <source>
        <dbReference type="ARBA" id="ARBA00022967"/>
    </source>
</evidence>
<keyword evidence="5" id="KW-0547">Nucleotide-binding</keyword>
<evidence type="ECO:0000256" key="4">
    <source>
        <dbReference type="ARBA" id="ARBA00022737"/>
    </source>
</evidence>
<dbReference type="GO" id="GO:0016887">
    <property type="term" value="F:ATP hydrolysis activity"/>
    <property type="evidence" value="ECO:0007669"/>
    <property type="project" value="InterPro"/>
</dbReference>
<keyword evidence="2" id="KW-1003">Cell membrane</keyword>
<dbReference type="PANTHER" id="PTHR43790:SF3">
    <property type="entry name" value="D-ALLOSE IMPORT ATP-BINDING PROTEIN ALSA-RELATED"/>
    <property type="match status" value="1"/>
</dbReference>
<dbReference type="EMBL" id="JACHMK010000001">
    <property type="protein sequence ID" value="MBB6334080.1"/>
    <property type="molecule type" value="Genomic_DNA"/>
</dbReference>
<protein>
    <submittedName>
        <fullName evidence="10">Ribose transport system ATP-binding protein</fullName>
    </submittedName>
</protein>
<dbReference type="Proteomes" id="UP000617426">
    <property type="component" value="Unassembled WGS sequence"/>
</dbReference>
<keyword evidence="4" id="KW-0677">Repeat</keyword>
<accession>A0A923E3W5</accession>
<dbReference type="GO" id="GO:0005524">
    <property type="term" value="F:ATP binding"/>
    <property type="evidence" value="ECO:0007669"/>
    <property type="project" value="UniProtKB-KW"/>
</dbReference>
<keyword evidence="6 10" id="KW-0067">ATP-binding</keyword>
<dbReference type="AlphaFoldDB" id="A0A923E3W5"/>
<dbReference type="CDD" id="cd03216">
    <property type="entry name" value="ABC_Carb_Monos_I"/>
    <property type="match status" value="1"/>
</dbReference>
<dbReference type="SUPFAM" id="SSF52540">
    <property type="entry name" value="P-loop containing nucleoside triphosphate hydrolases"/>
    <property type="match status" value="2"/>
</dbReference>
<keyword evidence="1" id="KW-0813">Transport</keyword>
<dbReference type="Gene3D" id="3.40.50.300">
    <property type="entry name" value="P-loop containing nucleotide triphosphate hydrolases"/>
    <property type="match status" value="2"/>
</dbReference>
<dbReference type="InterPro" id="IPR003439">
    <property type="entry name" value="ABC_transporter-like_ATP-bd"/>
</dbReference>
<dbReference type="PANTHER" id="PTHR43790">
    <property type="entry name" value="CARBOHYDRATE TRANSPORT ATP-BINDING PROTEIN MG119-RELATED"/>
    <property type="match status" value="1"/>
</dbReference>
<sequence>MTNLLELKGISKTFPGVKALSDVDLDLRAGEILGLCGENGAGKSTLMKVLTGIHKADPGGEIWLQGEKVDLKGPNHARDLGLSIIHQELNIIPDLTVAQNLYIGRGGSHRGSYINDRKLIKNAAALFERLNMDLNPTDVCRDLTVARLQMLEIARALSYESTKILVMDEPTAPLTTTETESLFTLVHNFITPETGLIFITHRMPELKELTDRISVLRDGQYVGTVETATTPLSEVIRLMVGREVPADARPTTKPLSEEVVLKVEHLSTKKAVHDVSFEVKKGEIFGFAGLVGAGRTEVARALSGADPHTSGDVYIHGKKVRIRTAADGVKNGIGYLSEDRKQYGLLLDKTIAFNTGLAAMEQFTTASVINAKKIEAVAKEYVEKLRTRTPSVNVDVRSLSGGNQQKVVIAKWLAKDSDILIFDEPTRGIDVGAKDEIYTLLEELAKQGKAIIVISSELPEVLRLANRIAVMAHGRIIGTLDNEEATQENIMELATVGQEQANGVVA</sequence>
<dbReference type="SMART" id="SM00382">
    <property type="entry name" value="AAA"/>
    <property type="match status" value="2"/>
</dbReference>
<evidence type="ECO:0000313" key="10">
    <source>
        <dbReference type="EMBL" id="MBB6334080.1"/>
    </source>
</evidence>
<feature type="domain" description="ABC transporter" evidence="9">
    <location>
        <begin position="255"/>
        <end position="498"/>
    </location>
</feature>
<feature type="domain" description="ABC transporter" evidence="9">
    <location>
        <begin position="5"/>
        <end position="243"/>
    </location>
</feature>
<dbReference type="CDD" id="cd03215">
    <property type="entry name" value="ABC_Carb_Monos_II"/>
    <property type="match status" value="1"/>
</dbReference>
<evidence type="ECO:0000256" key="5">
    <source>
        <dbReference type="ARBA" id="ARBA00022741"/>
    </source>
</evidence>
<dbReference type="InterPro" id="IPR027417">
    <property type="entry name" value="P-loop_NTPase"/>
</dbReference>
<keyword evidence="7" id="KW-1278">Translocase</keyword>
<proteinExistence type="predicted"/>
<dbReference type="FunFam" id="3.40.50.300:FF:000126">
    <property type="entry name" value="Galactose/methyl galactoside import ATP-binding protein MglA"/>
    <property type="match status" value="1"/>
</dbReference>
<evidence type="ECO:0000256" key="6">
    <source>
        <dbReference type="ARBA" id="ARBA00022840"/>
    </source>
</evidence>
<keyword evidence="8" id="KW-0472">Membrane</keyword>
<keyword evidence="11" id="KW-1185">Reference proteome</keyword>
<name>A0A923E3W5_9ACTO</name>
<dbReference type="InterPro" id="IPR050107">
    <property type="entry name" value="ABC_carbohydrate_import_ATPase"/>
</dbReference>
<dbReference type="RefSeq" id="WP_184451836.1">
    <property type="nucleotide sequence ID" value="NZ_JACHMK010000001.1"/>
</dbReference>
<organism evidence="10 11">
    <name type="scientific">Schaalia hyovaginalis</name>
    <dbReference type="NCBI Taxonomy" id="29316"/>
    <lineage>
        <taxon>Bacteria</taxon>
        <taxon>Bacillati</taxon>
        <taxon>Actinomycetota</taxon>
        <taxon>Actinomycetes</taxon>
        <taxon>Actinomycetales</taxon>
        <taxon>Actinomycetaceae</taxon>
        <taxon>Schaalia</taxon>
    </lineage>
</organism>
<evidence type="ECO:0000256" key="1">
    <source>
        <dbReference type="ARBA" id="ARBA00022448"/>
    </source>
</evidence>
<evidence type="ECO:0000313" key="11">
    <source>
        <dbReference type="Proteomes" id="UP000617426"/>
    </source>
</evidence>
<evidence type="ECO:0000256" key="2">
    <source>
        <dbReference type="ARBA" id="ARBA00022475"/>
    </source>
</evidence>
<reference evidence="10" key="1">
    <citation type="submission" date="2020-08" db="EMBL/GenBank/DDBJ databases">
        <title>Sequencing the genomes of 1000 actinobacteria strains.</title>
        <authorList>
            <person name="Klenk H.-P."/>
        </authorList>
    </citation>
    <scope>NUCLEOTIDE SEQUENCE</scope>
    <source>
        <strain evidence="10">DSM 10695</strain>
    </source>
</reference>
<dbReference type="Pfam" id="PF00005">
    <property type="entry name" value="ABC_tran"/>
    <property type="match status" value="2"/>
</dbReference>
<evidence type="ECO:0000259" key="9">
    <source>
        <dbReference type="PROSITE" id="PS50893"/>
    </source>
</evidence>
<comment type="caution">
    <text evidence="10">The sequence shown here is derived from an EMBL/GenBank/DDBJ whole genome shotgun (WGS) entry which is preliminary data.</text>
</comment>
<dbReference type="PROSITE" id="PS00211">
    <property type="entry name" value="ABC_TRANSPORTER_1"/>
    <property type="match status" value="1"/>
</dbReference>
<gene>
    <name evidence="10" type="ORF">HD592_000645</name>
</gene>
<dbReference type="InterPro" id="IPR003593">
    <property type="entry name" value="AAA+_ATPase"/>
</dbReference>
<dbReference type="PROSITE" id="PS50893">
    <property type="entry name" value="ABC_TRANSPORTER_2"/>
    <property type="match status" value="2"/>
</dbReference>
<evidence type="ECO:0000256" key="3">
    <source>
        <dbReference type="ARBA" id="ARBA00022597"/>
    </source>
</evidence>
<dbReference type="InterPro" id="IPR017871">
    <property type="entry name" value="ABC_transporter-like_CS"/>
</dbReference>
<keyword evidence="3" id="KW-0762">Sugar transport</keyword>